<dbReference type="AlphaFoldDB" id="A0A0W8FJZ5"/>
<feature type="transmembrane region" description="Helical" evidence="1">
    <location>
        <begin position="42"/>
        <end position="59"/>
    </location>
</feature>
<dbReference type="Pfam" id="PF06961">
    <property type="entry name" value="DUF1294"/>
    <property type="match status" value="1"/>
</dbReference>
<feature type="transmembrane region" description="Helical" evidence="1">
    <location>
        <begin position="71"/>
        <end position="90"/>
    </location>
</feature>
<feature type="transmembrane region" description="Helical" evidence="1">
    <location>
        <begin position="7"/>
        <end position="27"/>
    </location>
</feature>
<accession>A0A0W8FJZ5</accession>
<keyword evidence="1" id="KW-0472">Membrane</keyword>
<comment type="caution">
    <text evidence="2">The sequence shown here is derived from an EMBL/GenBank/DDBJ whole genome shotgun (WGS) entry which is preliminary data.</text>
</comment>
<keyword evidence="1" id="KW-0812">Transmembrane</keyword>
<keyword evidence="1" id="KW-1133">Transmembrane helix</keyword>
<evidence type="ECO:0008006" key="3">
    <source>
        <dbReference type="Google" id="ProtNLM"/>
    </source>
</evidence>
<organism evidence="2">
    <name type="scientific">hydrocarbon metagenome</name>
    <dbReference type="NCBI Taxonomy" id="938273"/>
    <lineage>
        <taxon>unclassified sequences</taxon>
        <taxon>metagenomes</taxon>
        <taxon>ecological metagenomes</taxon>
    </lineage>
</organism>
<evidence type="ECO:0000313" key="2">
    <source>
        <dbReference type="EMBL" id="KUG21195.1"/>
    </source>
</evidence>
<sequence length="93" mass="10496">MATTADIIIIGVIYALINGFAFLLFAGDKQKAKKNLWRTTEHRLLFAAVWGPFGAYAAMRHFRHKTQKARFGLVPVFAVLHLLLILSILARML</sequence>
<protein>
    <recommendedName>
        <fullName evidence="3">DUF1294 domain-containing protein</fullName>
    </recommendedName>
</protein>
<proteinExistence type="predicted"/>
<gene>
    <name evidence="2" type="ORF">ASZ90_009065</name>
</gene>
<evidence type="ECO:0000256" key="1">
    <source>
        <dbReference type="SAM" id="Phobius"/>
    </source>
</evidence>
<dbReference type="EMBL" id="LNQE01001091">
    <property type="protein sequence ID" value="KUG21195.1"/>
    <property type="molecule type" value="Genomic_DNA"/>
</dbReference>
<name>A0A0W8FJZ5_9ZZZZ</name>
<reference evidence="2" key="1">
    <citation type="journal article" date="2015" name="Proc. Natl. Acad. Sci. U.S.A.">
        <title>Networks of energetic and metabolic interactions define dynamics in microbial communities.</title>
        <authorList>
            <person name="Embree M."/>
            <person name="Liu J.K."/>
            <person name="Al-Bassam M.M."/>
            <person name="Zengler K."/>
        </authorList>
    </citation>
    <scope>NUCLEOTIDE SEQUENCE</scope>
</reference>
<dbReference type="InterPro" id="IPR010718">
    <property type="entry name" value="DUF1294"/>
</dbReference>